<proteinExistence type="predicted"/>
<evidence type="ECO:0000313" key="7">
    <source>
        <dbReference type="EMBL" id="OLN97735.1"/>
    </source>
</evidence>
<evidence type="ECO:0000256" key="5">
    <source>
        <dbReference type="SAM" id="MobiDB-lite"/>
    </source>
</evidence>
<feature type="compositionally biased region" description="Low complexity" evidence="5">
    <location>
        <begin position="203"/>
        <end position="226"/>
    </location>
</feature>
<feature type="region of interest" description="Disordered" evidence="5">
    <location>
        <begin position="188"/>
        <end position="226"/>
    </location>
</feature>
<keyword evidence="4 6" id="KW-0472">Membrane</keyword>
<dbReference type="OrthoDB" id="4158815at2759"/>
<protein>
    <recommendedName>
        <fullName evidence="9">Ricin B lectin domain-containing protein</fullName>
    </recommendedName>
</protein>
<reference evidence="7 8" key="1">
    <citation type="submission" date="2016-11" db="EMBL/GenBank/DDBJ databases">
        <title>Draft Genome Assembly of Colletotrichum chlorophyti a pathogen of herbaceous plants.</title>
        <authorList>
            <person name="Gan P."/>
            <person name="Narusaka M."/>
            <person name="Tsushima A."/>
            <person name="Narusaka Y."/>
            <person name="Takano Y."/>
            <person name="Shirasu K."/>
        </authorList>
    </citation>
    <scope>NUCLEOTIDE SEQUENCE [LARGE SCALE GENOMIC DNA]</scope>
    <source>
        <strain evidence="7 8">NTL11</strain>
    </source>
</reference>
<dbReference type="Proteomes" id="UP000186583">
    <property type="component" value="Unassembled WGS sequence"/>
</dbReference>
<dbReference type="Gene3D" id="2.80.10.50">
    <property type="match status" value="1"/>
</dbReference>
<dbReference type="AlphaFoldDB" id="A0A1Q8S8I5"/>
<dbReference type="PANTHER" id="PTHR15549">
    <property type="entry name" value="PAIRED IMMUNOGLOBULIN-LIKE TYPE 2 RECEPTOR"/>
    <property type="match status" value="1"/>
</dbReference>
<evidence type="ECO:0000256" key="3">
    <source>
        <dbReference type="ARBA" id="ARBA00022989"/>
    </source>
</evidence>
<dbReference type="PANTHER" id="PTHR15549:SF30">
    <property type="entry name" value="MID2 DOMAIN-CONTAINING PROTEIN"/>
    <property type="match status" value="1"/>
</dbReference>
<feature type="region of interest" description="Disordered" evidence="5">
    <location>
        <begin position="261"/>
        <end position="285"/>
    </location>
</feature>
<dbReference type="InterPro" id="IPR035992">
    <property type="entry name" value="Ricin_B-like_lectins"/>
</dbReference>
<evidence type="ECO:0000256" key="1">
    <source>
        <dbReference type="ARBA" id="ARBA00004167"/>
    </source>
</evidence>
<organism evidence="7 8">
    <name type="scientific">Colletotrichum chlorophyti</name>
    <dbReference type="NCBI Taxonomy" id="708187"/>
    <lineage>
        <taxon>Eukaryota</taxon>
        <taxon>Fungi</taxon>
        <taxon>Dikarya</taxon>
        <taxon>Ascomycota</taxon>
        <taxon>Pezizomycotina</taxon>
        <taxon>Sordariomycetes</taxon>
        <taxon>Hypocreomycetidae</taxon>
        <taxon>Glomerellales</taxon>
        <taxon>Glomerellaceae</taxon>
        <taxon>Colletotrichum</taxon>
    </lineage>
</organism>
<keyword evidence="2 6" id="KW-0812">Transmembrane</keyword>
<sequence>MSAAKMDPNVWYAISERRVANVSDPLTTNLQLTGNGLRVFGKTDALWQFQPVPGKEGRYLLRLNTEGIAQQLSVCYNAEEIHQSKTRGCLRKTESDESQQWDVTEWENEADTFRFTNVANGTGYALDVHPSSNLFMSSDVEGTEGAPDNQSAQHWIMTSSKLVNDGAYSTIYSASTTAVSTGIPTAATSTGASATSGGGAGGASTNSIPTQSSPSTPEASSSTGLSTGAAAGVGVGVSLAVMAFLGVGFFFWWRRRKAAKGTAVPQNEDRHELGHDGSTLGNSSPGTVVAQTAASPMSAGGYYGHESKVLGHVQPHAHAAEANANQIYEAPADTRYELDSGHGTYSPPVHGAAQLPDDHGRR</sequence>
<accession>A0A1Q8S8I5</accession>
<keyword evidence="8" id="KW-1185">Reference proteome</keyword>
<dbReference type="GO" id="GO:0071944">
    <property type="term" value="C:cell periphery"/>
    <property type="evidence" value="ECO:0007669"/>
    <property type="project" value="UniProtKB-ARBA"/>
</dbReference>
<keyword evidence="3 6" id="KW-1133">Transmembrane helix</keyword>
<evidence type="ECO:0000256" key="4">
    <source>
        <dbReference type="ARBA" id="ARBA00023136"/>
    </source>
</evidence>
<feature type="region of interest" description="Disordered" evidence="5">
    <location>
        <begin position="338"/>
        <end position="362"/>
    </location>
</feature>
<name>A0A1Q8S8I5_9PEZI</name>
<dbReference type="SUPFAM" id="SSF50370">
    <property type="entry name" value="Ricin B-like lectins"/>
    <property type="match status" value="1"/>
</dbReference>
<dbReference type="STRING" id="708187.A0A1Q8S8I5"/>
<gene>
    <name evidence="7" type="ORF">CCHL11_07933</name>
</gene>
<comment type="subcellular location">
    <subcellularLocation>
        <location evidence="1">Membrane</location>
        <topology evidence="1">Single-pass membrane protein</topology>
    </subcellularLocation>
</comment>
<dbReference type="InterPro" id="IPR051694">
    <property type="entry name" value="Immunoregulatory_rcpt-like"/>
</dbReference>
<evidence type="ECO:0000313" key="8">
    <source>
        <dbReference type="Proteomes" id="UP000186583"/>
    </source>
</evidence>
<comment type="caution">
    <text evidence="7">The sequence shown here is derived from an EMBL/GenBank/DDBJ whole genome shotgun (WGS) entry which is preliminary data.</text>
</comment>
<evidence type="ECO:0008006" key="9">
    <source>
        <dbReference type="Google" id="ProtNLM"/>
    </source>
</evidence>
<feature type="transmembrane region" description="Helical" evidence="6">
    <location>
        <begin position="229"/>
        <end position="253"/>
    </location>
</feature>
<evidence type="ECO:0000256" key="2">
    <source>
        <dbReference type="ARBA" id="ARBA00022692"/>
    </source>
</evidence>
<dbReference type="GO" id="GO:0016020">
    <property type="term" value="C:membrane"/>
    <property type="evidence" value="ECO:0007669"/>
    <property type="project" value="UniProtKB-SubCell"/>
</dbReference>
<dbReference type="EMBL" id="MPGH01000005">
    <property type="protein sequence ID" value="OLN97735.1"/>
    <property type="molecule type" value="Genomic_DNA"/>
</dbReference>
<evidence type="ECO:0000256" key="6">
    <source>
        <dbReference type="SAM" id="Phobius"/>
    </source>
</evidence>